<evidence type="ECO:0000313" key="1">
    <source>
        <dbReference type="Ensembl" id="ENSSDAP00000023034.1"/>
    </source>
</evidence>
<sequence>MESKDHSGKVSEIRNIWAASIQIQRLHMVTAHMLTEHMCCLDVDSRSRTLASLYHHPMPCRDDHECVLIHRELCFLTPFSINQLLWLWTLKDLKFQLSSLRAVTS</sequence>
<reference evidence="1" key="1">
    <citation type="submission" date="2025-08" db="UniProtKB">
        <authorList>
            <consortium name="Ensembl"/>
        </authorList>
    </citation>
    <scope>IDENTIFICATION</scope>
</reference>
<name>A0A8C9QL77_SPEDA</name>
<evidence type="ECO:0000313" key="2">
    <source>
        <dbReference type="Proteomes" id="UP000694422"/>
    </source>
</evidence>
<dbReference type="AlphaFoldDB" id="A0A8C9QL77"/>
<reference evidence="1" key="2">
    <citation type="submission" date="2025-09" db="UniProtKB">
        <authorList>
            <consortium name="Ensembl"/>
        </authorList>
    </citation>
    <scope>IDENTIFICATION</scope>
</reference>
<dbReference type="Ensembl" id="ENSSDAT00000026330.1">
    <property type="protein sequence ID" value="ENSSDAP00000023034.1"/>
    <property type="gene ID" value="ENSSDAG00000020955.1"/>
</dbReference>
<accession>A0A8C9QL77</accession>
<proteinExistence type="predicted"/>
<keyword evidence="2" id="KW-1185">Reference proteome</keyword>
<protein>
    <submittedName>
        <fullName evidence="1">Uncharacterized protein</fullName>
    </submittedName>
</protein>
<dbReference type="Proteomes" id="UP000694422">
    <property type="component" value="Unplaced"/>
</dbReference>
<organism evidence="1 2">
    <name type="scientific">Spermophilus dauricus</name>
    <name type="common">Daurian ground squirrel</name>
    <dbReference type="NCBI Taxonomy" id="99837"/>
    <lineage>
        <taxon>Eukaryota</taxon>
        <taxon>Metazoa</taxon>
        <taxon>Chordata</taxon>
        <taxon>Craniata</taxon>
        <taxon>Vertebrata</taxon>
        <taxon>Euteleostomi</taxon>
        <taxon>Mammalia</taxon>
        <taxon>Eutheria</taxon>
        <taxon>Euarchontoglires</taxon>
        <taxon>Glires</taxon>
        <taxon>Rodentia</taxon>
        <taxon>Sciuromorpha</taxon>
        <taxon>Sciuridae</taxon>
        <taxon>Xerinae</taxon>
        <taxon>Marmotini</taxon>
        <taxon>Spermophilus</taxon>
    </lineage>
</organism>